<evidence type="ECO:0000256" key="1">
    <source>
        <dbReference type="SAM" id="MobiDB-lite"/>
    </source>
</evidence>
<feature type="non-terminal residue" evidence="2">
    <location>
        <position position="178"/>
    </location>
</feature>
<keyword evidence="3" id="KW-1185">Reference proteome</keyword>
<dbReference type="EMBL" id="LGRX02034153">
    <property type="protein sequence ID" value="KAK3238657.1"/>
    <property type="molecule type" value="Genomic_DNA"/>
</dbReference>
<evidence type="ECO:0000313" key="2">
    <source>
        <dbReference type="EMBL" id="KAK3238657.1"/>
    </source>
</evidence>
<protein>
    <submittedName>
        <fullName evidence="2">Uncharacterized protein</fullName>
    </submittedName>
</protein>
<comment type="caution">
    <text evidence="2">The sequence shown here is derived from an EMBL/GenBank/DDBJ whole genome shotgun (WGS) entry which is preliminary data.</text>
</comment>
<evidence type="ECO:0000313" key="3">
    <source>
        <dbReference type="Proteomes" id="UP001190700"/>
    </source>
</evidence>
<dbReference type="AlphaFoldDB" id="A0AAE0ESQ6"/>
<gene>
    <name evidence="2" type="ORF">CYMTET_51345</name>
</gene>
<sequence length="178" mass="19841">MDPHDAIGEFNAALKALRTRATLLDEDVKALFIKALDTTFYQPVVSRLLLHDQRPRMLFSPFSNGFESVGYAAHVKAGTATASAHRYSHGMHFMERSGDISDDSSSELADLRAMVLDLKRQLTAFAASDRSEPSPRGYTPRADKPDRRMETRFAAEPLPKGGNWSQSIFKKVAFHRGT</sequence>
<name>A0AAE0ESQ6_9CHLO</name>
<reference evidence="2 3" key="1">
    <citation type="journal article" date="2015" name="Genome Biol. Evol.">
        <title>Comparative Genomics of a Bacterivorous Green Alga Reveals Evolutionary Causalities and Consequences of Phago-Mixotrophic Mode of Nutrition.</title>
        <authorList>
            <person name="Burns J.A."/>
            <person name="Paasch A."/>
            <person name="Narechania A."/>
            <person name="Kim E."/>
        </authorList>
    </citation>
    <scope>NUCLEOTIDE SEQUENCE [LARGE SCALE GENOMIC DNA]</scope>
    <source>
        <strain evidence="2 3">PLY_AMNH</strain>
    </source>
</reference>
<proteinExistence type="predicted"/>
<accession>A0AAE0ESQ6</accession>
<feature type="region of interest" description="Disordered" evidence="1">
    <location>
        <begin position="126"/>
        <end position="159"/>
    </location>
</feature>
<organism evidence="2 3">
    <name type="scientific">Cymbomonas tetramitiformis</name>
    <dbReference type="NCBI Taxonomy" id="36881"/>
    <lineage>
        <taxon>Eukaryota</taxon>
        <taxon>Viridiplantae</taxon>
        <taxon>Chlorophyta</taxon>
        <taxon>Pyramimonadophyceae</taxon>
        <taxon>Pyramimonadales</taxon>
        <taxon>Pyramimonadaceae</taxon>
        <taxon>Cymbomonas</taxon>
    </lineage>
</organism>
<feature type="compositionally biased region" description="Basic and acidic residues" evidence="1">
    <location>
        <begin position="141"/>
        <end position="153"/>
    </location>
</feature>
<dbReference type="Proteomes" id="UP001190700">
    <property type="component" value="Unassembled WGS sequence"/>
</dbReference>